<dbReference type="NCBIfam" id="TIGR00231">
    <property type="entry name" value="small_GTP"/>
    <property type="match status" value="1"/>
</dbReference>
<keyword evidence="3" id="KW-1185">Reference proteome</keyword>
<protein>
    <submittedName>
        <fullName evidence="2">GTP-binding protein</fullName>
    </submittedName>
</protein>
<keyword evidence="1" id="KW-0547">Nucleotide-binding</keyword>
<dbReference type="PRINTS" id="PR00449">
    <property type="entry name" value="RASTRNSFRMNG"/>
</dbReference>
<reference evidence="2 3" key="1">
    <citation type="submission" date="2021-12" db="EMBL/GenBank/DDBJ databases">
        <title>Discovery of the Pendulisporaceae a myxobacterial family with distinct sporulation behavior and unique specialized metabolism.</title>
        <authorList>
            <person name="Garcia R."/>
            <person name="Popoff A."/>
            <person name="Bader C.D."/>
            <person name="Loehr J."/>
            <person name="Walesch S."/>
            <person name="Walt C."/>
            <person name="Boldt J."/>
            <person name="Bunk B."/>
            <person name="Haeckl F.J.F.P.J."/>
            <person name="Gunesch A.P."/>
            <person name="Birkelbach J."/>
            <person name="Nuebel U."/>
            <person name="Pietschmann T."/>
            <person name="Bach T."/>
            <person name="Mueller R."/>
        </authorList>
    </citation>
    <scope>NUCLEOTIDE SEQUENCE [LARGE SCALE GENOMIC DNA]</scope>
    <source>
        <strain evidence="2 3">MSr12523</strain>
    </source>
</reference>
<dbReference type="SUPFAM" id="SSF52540">
    <property type="entry name" value="P-loop containing nucleoside triphosphate hydrolases"/>
    <property type="match status" value="1"/>
</dbReference>
<dbReference type="Proteomes" id="UP001379533">
    <property type="component" value="Chromosome"/>
</dbReference>
<evidence type="ECO:0000313" key="3">
    <source>
        <dbReference type="Proteomes" id="UP001379533"/>
    </source>
</evidence>
<dbReference type="Gene3D" id="3.40.50.300">
    <property type="entry name" value="P-loop containing nucleotide triphosphate hydrolases"/>
    <property type="match status" value="1"/>
</dbReference>
<dbReference type="PROSITE" id="PS51421">
    <property type="entry name" value="RAS"/>
    <property type="match status" value="1"/>
</dbReference>
<organism evidence="2 3">
    <name type="scientific">Pendulispora brunnea</name>
    <dbReference type="NCBI Taxonomy" id="2905690"/>
    <lineage>
        <taxon>Bacteria</taxon>
        <taxon>Pseudomonadati</taxon>
        <taxon>Myxococcota</taxon>
        <taxon>Myxococcia</taxon>
        <taxon>Myxococcales</taxon>
        <taxon>Sorangiineae</taxon>
        <taxon>Pendulisporaceae</taxon>
        <taxon>Pendulispora</taxon>
    </lineage>
</organism>
<dbReference type="PROSITE" id="PS51419">
    <property type="entry name" value="RAB"/>
    <property type="match status" value="1"/>
</dbReference>
<dbReference type="SMART" id="SM00174">
    <property type="entry name" value="RHO"/>
    <property type="match status" value="1"/>
</dbReference>
<dbReference type="PANTHER" id="PTHR47978">
    <property type="match status" value="1"/>
</dbReference>
<dbReference type="EMBL" id="CP089982">
    <property type="protein sequence ID" value="WXA92389.1"/>
    <property type="molecule type" value="Genomic_DNA"/>
</dbReference>
<dbReference type="InterPro" id="IPR027417">
    <property type="entry name" value="P-loop_NTPase"/>
</dbReference>
<dbReference type="Pfam" id="PF00071">
    <property type="entry name" value="Ras"/>
    <property type="match status" value="1"/>
</dbReference>
<gene>
    <name evidence="2" type="ORF">LZC95_38775</name>
</gene>
<dbReference type="RefSeq" id="WP_394842994.1">
    <property type="nucleotide sequence ID" value="NZ_CP089982.1"/>
</dbReference>
<evidence type="ECO:0000256" key="1">
    <source>
        <dbReference type="ARBA" id="ARBA00022741"/>
    </source>
</evidence>
<name>A0ABZ2K2S9_9BACT</name>
<dbReference type="SMART" id="SM00175">
    <property type="entry name" value="RAB"/>
    <property type="match status" value="1"/>
</dbReference>
<accession>A0ABZ2K2S9</accession>
<proteinExistence type="predicted"/>
<dbReference type="CDD" id="cd00154">
    <property type="entry name" value="Rab"/>
    <property type="match status" value="1"/>
</dbReference>
<evidence type="ECO:0000313" key="2">
    <source>
        <dbReference type="EMBL" id="WXA92389.1"/>
    </source>
</evidence>
<dbReference type="InterPro" id="IPR001806">
    <property type="entry name" value="Small_GTPase"/>
</dbReference>
<sequence length="178" mass="19499">MATKKKKICMLGATGVGKTSLVARFVHSIFSDAYRTTVGVTIDKAHVRVDSHEVDLVMWDLSGEDEFQSVQLAYLRGAAGYLLVADGTRRETVTTALSLQEAAVRVVGNIPLVLVLNKADVEASWDIDEDMEKQLREKKWKLVRTSAKTGDGVEGAFSALTRAMLTVDGLVVDSEDRR</sequence>
<dbReference type="InterPro" id="IPR005225">
    <property type="entry name" value="Small_GTP-bd"/>
</dbReference>
<dbReference type="SMART" id="SM00173">
    <property type="entry name" value="RAS"/>
    <property type="match status" value="1"/>
</dbReference>